<dbReference type="NCBIfam" id="NF038032">
    <property type="entry name" value="CehA_McbA_metalo"/>
    <property type="match status" value="1"/>
</dbReference>
<feature type="chain" id="PRO_5047494588" evidence="1">
    <location>
        <begin position="19"/>
        <end position="483"/>
    </location>
</feature>
<evidence type="ECO:0000313" key="2">
    <source>
        <dbReference type="EMBL" id="MDT8759636.1"/>
    </source>
</evidence>
<name>A0ABU3N5S4_9SPHN</name>
<dbReference type="InterPro" id="IPR052018">
    <property type="entry name" value="PHP_domain"/>
</dbReference>
<feature type="signal peptide" evidence="1">
    <location>
        <begin position="1"/>
        <end position="18"/>
    </location>
</feature>
<dbReference type="Gene3D" id="3.20.20.140">
    <property type="entry name" value="Metal-dependent hydrolases"/>
    <property type="match status" value="1"/>
</dbReference>
<dbReference type="InterPro" id="IPR016195">
    <property type="entry name" value="Pol/histidinol_Pase-like"/>
</dbReference>
<evidence type="ECO:0000256" key="1">
    <source>
        <dbReference type="SAM" id="SignalP"/>
    </source>
</evidence>
<dbReference type="EMBL" id="JALMLT010000003">
    <property type="protein sequence ID" value="MDT8759636.1"/>
    <property type="molecule type" value="Genomic_DNA"/>
</dbReference>
<dbReference type="PANTHER" id="PTHR42924">
    <property type="entry name" value="EXONUCLEASE"/>
    <property type="match status" value="1"/>
</dbReference>
<accession>A0ABU3N5S4</accession>
<reference evidence="2" key="1">
    <citation type="submission" date="2022-04" db="EMBL/GenBank/DDBJ databases">
        <title>Tomato heritable bacteria conferring resistance against bacterial wilt.</title>
        <authorList>
            <person name="Yin J."/>
        </authorList>
    </citation>
    <scope>NUCLEOTIDE SEQUENCE</scope>
    <source>
        <strain evidence="2">Cra20</strain>
    </source>
</reference>
<proteinExistence type="predicted"/>
<dbReference type="SUPFAM" id="SSF89550">
    <property type="entry name" value="PHP domain-like"/>
    <property type="match status" value="1"/>
</dbReference>
<keyword evidence="1" id="KW-0732">Signal</keyword>
<dbReference type="PANTHER" id="PTHR42924:SF3">
    <property type="entry name" value="POLYMERASE_HISTIDINOL PHOSPHATASE N-TERMINAL DOMAIN-CONTAINING PROTEIN"/>
    <property type="match status" value="1"/>
</dbReference>
<comment type="caution">
    <text evidence="2">The sequence shown here is derived from an EMBL/GenBank/DDBJ whole genome shotgun (WGS) entry which is preliminary data.</text>
</comment>
<gene>
    <name evidence="2" type="ORF">MZO42_13100</name>
</gene>
<sequence length="483" mass="51134">MRFLAPALLVALAPAAAAQEAAPDLVFTGTITGADHQHYKPVPFDMPKGVDRVTVTLSYDRSNKTVVDLGVWDPQRFRGWSGGTRDRFTIAASEATPGYLAGELPAGRWRVMLGVPNARAGSTAAYRVTIRFDRGANHAATNALAETINPAPGWYRGDLHTHDAHSDGSCASQSGRRVPCPLFRTVEKAAAAGLDFIAVTDHNTVSHFSGLRELQPWFDKLLLIPGAEITTFGGHANLIGQRGFVDFRVGSREVPDVRALERAAAASGGMLSINHPALPSGEACMGCGWTWPDTDWRGITAIEAVNGALAEGPLAGIGFWYARLNEGHRLTGIAGSDNHNPDATPGQSPIGRPTTVVYAEQLSTEAILQGIRNGNVFIDVTGKGGLLEVTAEAGGRSAAMGGTLQSSPGLLVHVHATRAADTTAELVVNASAAQRQRIHGSDATIQFRLDARSCGWVAINIRDDAGHLLLVGNPIYLACRQPS</sequence>
<organism evidence="2">
    <name type="scientific">Sphingomonas psychrotolerans</name>
    <dbReference type="NCBI Taxonomy" id="1327635"/>
    <lineage>
        <taxon>Bacteria</taxon>
        <taxon>Pseudomonadati</taxon>
        <taxon>Pseudomonadota</taxon>
        <taxon>Alphaproteobacteria</taxon>
        <taxon>Sphingomonadales</taxon>
        <taxon>Sphingomonadaceae</taxon>
        <taxon>Sphingomonas</taxon>
    </lineage>
</organism>
<protein>
    <submittedName>
        <fullName evidence="2">CehA/McbA family metallohydrolase</fullName>
    </submittedName>
</protein>